<dbReference type="Pfam" id="PF11807">
    <property type="entry name" value="UstYa"/>
    <property type="match status" value="1"/>
</dbReference>
<dbReference type="InterPro" id="IPR021765">
    <property type="entry name" value="UstYa-like"/>
</dbReference>
<dbReference type="EMBL" id="WJXW01000017">
    <property type="protein sequence ID" value="KAF9729014.1"/>
    <property type="molecule type" value="Genomic_DNA"/>
</dbReference>
<dbReference type="PANTHER" id="PTHR33365">
    <property type="entry name" value="YALI0B05434P"/>
    <property type="match status" value="1"/>
</dbReference>
<sequence length="288" mass="32485">MTFTGNDTTQSSDSGFLNLSSPYHAAPSPQPQTPILHPNINFSSYIPSFFSRSAYHPIPHVQSHDETSDPPHSTPHKRRARHANRTLLASLALLISLSLTINAFLLAYLGGQRRYATIPHDAFAVSELGRNYTCHREQATQFYRVDRFERVDVAYDHYWRELLGGSDGYVYTQGRSGVREARFGMFHQLECLYQFRQALRAKEGKAKRKDFVVVGQEEEGEGGWKHCFDYLRQIVLCGADDTVEVSDGVGGGWESFGYGERQCRNPGWSYDITKCGRTGCKGGPFYHG</sequence>
<keyword evidence="4" id="KW-0812">Transmembrane</keyword>
<evidence type="ECO:0000313" key="6">
    <source>
        <dbReference type="Proteomes" id="UP000756921"/>
    </source>
</evidence>
<feature type="region of interest" description="Disordered" evidence="3">
    <location>
        <begin position="60"/>
        <end position="80"/>
    </location>
</feature>
<comment type="caution">
    <text evidence="5">The sequence shown here is derived from an EMBL/GenBank/DDBJ whole genome shotgun (WGS) entry which is preliminary data.</text>
</comment>
<evidence type="ECO:0000256" key="4">
    <source>
        <dbReference type="SAM" id="Phobius"/>
    </source>
</evidence>
<dbReference type="Proteomes" id="UP000756921">
    <property type="component" value="Unassembled WGS sequence"/>
</dbReference>
<comment type="similarity">
    <text evidence="2">Belongs to the ustYa family.</text>
</comment>
<reference evidence="5" key="1">
    <citation type="journal article" date="2020" name="Mol. Plant Microbe Interact.">
        <title>Genome Sequence of the Biocontrol Agent Coniothyrium minitans strain Conio (IMI 134523).</title>
        <authorList>
            <person name="Patel D."/>
            <person name="Shittu T.A."/>
            <person name="Baroncelli R."/>
            <person name="Muthumeenakshi S."/>
            <person name="Osborne T.H."/>
            <person name="Janganan T.K."/>
            <person name="Sreenivasaprasad S."/>
        </authorList>
    </citation>
    <scope>NUCLEOTIDE SEQUENCE</scope>
    <source>
        <strain evidence="5">Conio</strain>
    </source>
</reference>
<proteinExistence type="inferred from homology"/>
<name>A0A9P6G4Y1_9PLEO</name>
<feature type="transmembrane region" description="Helical" evidence="4">
    <location>
        <begin position="87"/>
        <end position="109"/>
    </location>
</feature>
<gene>
    <name evidence="5" type="ORF">PMIN01_12704</name>
</gene>
<protein>
    <submittedName>
        <fullName evidence="5">Uncharacterized protein</fullName>
    </submittedName>
</protein>
<comment type="pathway">
    <text evidence="1">Mycotoxin biosynthesis.</text>
</comment>
<feature type="region of interest" description="Disordered" evidence="3">
    <location>
        <begin position="1"/>
        <end position="34"/>
    </location>
</feature>
<evidence type="ECO:0000256" key="1">
    <source>
        <dbReference type="ARBA" id="ARBA00004685"/>
    </source>
</evidence>
<keyword evidence="4" id="KW-1133">Transmembrane helix</keyword>
<dbReference type="PANTHER" id="PTHR33365:SF4">
    <property type="entry name" value="CYCLOCHLOROTINE BIOSYNTHESIS PROTEIN O"/>
    <property type="match status" value="1"/>
</dbReference>
<keyword evidence="4" id="KW-0472">Membrane</keyword>
<dbReference type="AlphaFoldDB" id="A0A9P6G4Y1"/>
<organism evidence="5 6">
    <name type="scientific">Paraphaeosphaeria minitans</name>
    <dbReference type="NCBI Taxonomy" id="565426"/>
    <lineage>
        <taxon>Eukaryota</taxon>
        <taxon>Fungi</taxon>
        <taxon>Dikarya</taxon>
        <taxon>Ascomycota</taxon>
        <taxon>Pezizomycotina</taxon>
        <taxon>Dothideomycetes</taxon>
        <taxon>Pleosporomycetidae</taxon>
        <taxon>Pleosporales</taxon>
        <taxon>Massarineae</taxon>
        <taxon>Didymosphaeriaceae</taxon>
        <taxon>Paraphaeosphaeria</taxon>
    </lineage>
</organism>
<keyword evidence="6" id="KW-1185">Reference proteome</keyword>
<evidence type="ECO:0000256" key="3">
    <source>
        <dbReference type="SAM" id="MobiDB-lite"/>
    </source>
</evidence>
<dbReference type="OrthoDB" id="3687641at2759"/>
<feature type="compositionally biased region" description="Polar residues" evidence="3">
    <location>
        <begin position="1"/>
        <end position="21"/>
    </location>
</feature>
<dbReference type="GO" id="GO:0043386">
    <property type="term" value="P:mycotoxin biosynthetic process"/>
    <property type="evidence" value="ECO:0007669"/>
    <property type="project" value="InterPro"/>
</dbReference>
<accession>A0A9P6G4Y1</accession>
<evidence type="ECO:0000313" key="5">
    <source>
        <dbReference type="EMBL" id="KAF9729014.1"/>
    </source>
</evidence>
<evidence type="ECO:0000256" key="2">
    <source>
        <dbReference type="ARBA" id="ARBA00035112"/>
    </source>
</evidence>